<dbReference type="GO" id="GO:0005886">
    <property type="term" value="C:plasma membrane"/>
    <property type="evidence" value="ECO:0007669"/>
    <property type="project" value="TreeGrafter"/>
</dbReference>
<dbReference type="EMBL" id="MPUH01000049">
    <property type="protein sequence ID" value="OMJ93054.1"/>
    <property type="molecule type" value="Genomic_DNA"/>
</dbReference>
<proteinExistence type="predicted"/>
<dbReference type="PANTHER" id="PTHR10857:SF106">
    <property type="entry name" value="C2 DOMAIN-CONTAINING PROTEIN"/>
    <property type="match status" value="1"/>
</dbReference>
<organism evidence="2 4">
    <name type="scientific">Stentor coeruleus</name>
    <dbReference type="NCBI Taxonomy" id="5963"/>
    <lineage>
        <taxon>Eukaryota</taxon>
        <taxon>Sar</taxon>
        <taxon>Alveolata</taxon>
        <taxon>Ciliophora</taxon>
        <taxon>Postciliodesmatophora</taxon>
        <taxon>Heterotrichea</taxon>
        <taxon>Heterotrichida</taxon>
        <taxon>Stentoridae</taxon>
        <taxon>Stentor</taxon>
    </lineage>
</organism>
<dbReference type="InterPro" id="IPR000008">
    <property type="entry name" value="C2_dom"/>
</dbReference>
<dbReference type="EMBL" id="MPUH01000375">
    <property type="protein sequence ID" value="OMJ81564.1"/>
    <property type="molecule type" value="Genomic_DNA"/>
</dbReference>
<dbReference type="InterPro" id="IPR035892">
    <property type="entry name" value="C2_domain_sf"/>
</dbReference>
<reference evidence="2 4" key="1">
    <citation type="submission" date="2016-11" db="EMBL/GenBank/DDBJ databases">
        <title>The macronuclear genome of Stentor coeruleus: a giant cell with tiny introns.</title>
        <authorList>
            <person name="Slabodnick M."/>
            <person name="Ruby J.G."/>
            <person name="Reiff S.B."/>
            <person name="Swart E.C."/>
            <person name="Gosai S."/>
            <person name="Prabakaran S."/>
            <person name="Witkowska E."/>
            <person name="Larue G.E."/>
            <person name="Fisher S."/>
            <person name="Freeman R.M."/>
            <person name="Gunawardena J."/>
            <person name="Chu W."/>
            <person name="Stover N.A."/>
            <person name="Gregory B.D."/>
            <person name="Nowacki M."/>
            <person name="Derisi J."/>
            <person name="Roy S.W."/>
            <person name="Marshall W.F."/>
            <person name="Sood P."/>
        </authorList>
    </citation>
    <scope>NUCLEOTIDE SEQUENCE [LARGE SCALE GENOMIC DNA]</scope>
    <source>
        <strain evidence="2">WM001</strain>
    </source>
</reference>
<dbReference type="PANTHER" id="PTHR10857">
    <property type="entry name" value="COPINE"/>
    <property type="match status" value="1"/>
</dbReference>
<dbReference type="AlphaFoldDB" id="A0A1R2BXU6"/>
<protein>
    <recommendedName>
        <fullName evidence="1">C2 domain-containing protein</fullName>
    </recommendedName>
</protein>
<sequence length="509" mass="58201">MEESCIQNIYELILSAKNIPEKDDYTNTNPLCIVYENYSNSHKKKELGRTEIIRNSLSPNWKTPITISYTNIHQIFLNLYIFHSNDSELDLLLTQDINLEDLVFYEKLVFEVTESTFITIKIIRISNPSEAYFLKFKGEDLSKATLSPISPYLVLYRNLDENTWVEVYKTEIIKNTQNPVWSSLGISAKVLCACNRNLPIKIICFDNKNIGKDMIIGESEVTLEQLIICGFSFKLFDIKNKTLNTVNGIIYVEYIELGGIPKTITECINTYLELSFVVAVDFSSQINQVSDKNPLHFYSKACPNEFEIGLRILCEFFAKFNEKKNYHALGFGGIEGWINMLPGTFPLSLNCNMEIIGTENLIDIYKGSSKIIKSARNNKLDGPLTYTANLARESIYANKNVYSILVIFTYKDYDIDNICDLLVENAGLPLSIMIVGVGTAEFYNFSLLNREGEFLTNHENLVIERKITHFLSLSSDENNLETLLNESEKALTAQILEYVERKNDKPIIR</sequence>
<dbReference type="InterPro" id="IPR045052">
    <property type="entry name" value="Copine"/>
</dbReference>
<accession>A0A1R2BXU6</accession>
<dbReference type="InterPro" id="IPR037768">
    <property type="entry name" value="C2B_Copine"/>
</dbReference>
<keyword evidence="4" id="KW-1185">Reference proteome</keyword>
<dbReference type="InterPro" id="IPR010734">
    <property type="entry name" value="Copine_C"/>
</dbReference>
<dbReference type="Proteomes" id="UP000187209">
    <property type="component" value="Unassembled WGS sequence"/>
</dbReference>
<comment type="caution">
    <text evidence="2">The sequence shown here is derived from an EMBL/GenBank/DDBJ whole genome shotgun (WGS) entry which is preliminary data.</text>
</comment>
<dbReference type="SMART" id="SM00239">
    <property type="entry name" value="C2"/>
    <property type="match status" value="2"/>
</dbReference>
<dbReference type="CDD" id="cd04047">
    <property type="entry name" value="C2B_Copine"/>
    <property type="match status" value="1"/>
</dbReference>
<dbReference type="Pfam" id="PF00168">
    <property type="entry name" value="C2"/>
    <property type="match status" value="2"/>
</dbReference>
<dbReference type="GO" id="GO:0071277">
    <property type="term" value="P:cellular response to calcium ion"/>
    <property type="evidence" value="ECO:0007669"/>
    <property type="project" value="TreeGrafter"/>
</dbReference>
<feature type="domain" description="C2" evidence="1">
    <location>
        <begin position="112"/>
        <end position="236"/>
    </location>
</feature>
<name>A0A1R2BXU6_9CILI</name>
<evidence type="ECO:0000313" key="4">
    <source>
        <dbReference type="Proteomes" id="UP000187209"/>
    </source>
</evidence>
<evidence type="ECO:0000313" key="2">
    <source>
        <dbReference type="EMBL" id="OMJ81564.1"/>
    </source>
</evidence>
<dbReference type="PROSITE" id="PS50004">
    <property type="entry name" value="C2"/>
    <property type="match status" value="1"/>
</dbReference>
<dbReference type="Gene3D" id="2.60.40.150">
    <property type="entry name" value="C2 domain"/>
    <property type="match status" value="2"/>
</dbReference>
<dbReference type="SUPFAM" id="SSF49562">
    <property type="entry name" value="C2 domain (Calcium/lipid-binding domain, CaLB)"/>
    <property type="match status" value="2"/>
</dbReference>
<evidence type="ECO:0000313" key="3">
    <source>
        <dbReference type="EMBL" id="OMJ93054.1"/>
    </source>
</evidence>
<gene>
    <name evidence="2" type="ORF">SteCoe_17915</name>
    <name evidence="3" type="ORF">SteCoe_3993</name>
</gene>
<dbReference type="GO" id="GO:0005544">
    <property type="term" value="F:calcium-dependent phospholipid binding"/>
    <property type="evidence" value="ECO:0007669"/>
    <property type="project" value="InterPro"/>
</dbReference>
<dbReference type="Pfam" id="PF07002">
    <property type="entry name" value="Copine"/>
    <property type="match status" value="1"/>
</dbReference>
<evidence type="ECO:0000259" key="1">
    <source>
        <dbReference type="PROSITE" id="PS50004"/>
    </source>
</evidence>